<keyword evidence="4 8" id="KW-0210">Decarboxylase</keyword>
<reference evidence="10 11" key="1">
    <citation type="submission" date="2021-11" db="EMBL/GenBank/DDBJ databases">
        <title>Aliifidinibius sp. nov., a new bacterium isolated from saline soil.</title>
        <authorList>
            <person name="Galisteo C."/>
            <person name="De La Haba R."/>
            <person name="Sanchez-Porro C."/>
            <person name="Ventosa A."/>
        </authorList>
    </citation>
    <scope>NUCLEOTIDE SEQUENCE [LARGE SCALE GENOMIC DNA]</scope>
    <source>
        <strain evidence="10 11">KACC 190600</strain>
    </source>
</reference>
<dbReference type="Gene3D" id="3.20.20.70">
    <property type="entry name" value="Aldolase class I"/>
    <property type="match status" value="1"/>
</dbReference>
<evidence type="ECO:0000256" key="5">
    <source>
        <dbReference type="ARBA" id="ARBA00022822"/>
    </source>
</evidence>
<organism evidence="10 11">
    <name type="scientific">Fodinibius salicampi</name>
    <dbReference type="NCBI Taxonomy" id="1920655"/>
    <lineage>
        <taxon>Bacteria</taxon>
        <taxon>Pseudomonadati</taxon>
        <taxon>Balneolota</taxon>
        <taxon>Balneolia</taxon>
        <taxon>Balneolales</taxon>
        <taxon>Balneolaceae</taxon>
        <taxon>Fodinibius</taxon>
    </lineage>
</organism>
<dbReference type="InterPro" id="IPR013785">
    <property type="entry name" value="Aldolase_TIM"/>
</dbReference>
<evidence type="ECO:0000256" key="8">
    <source>
        <dbReference type="HAMAP-Rule" id="MF_00134"/>
    </source>
</evidence>
<dbReference type="RefSeq" id="WP_265787747.1">
    <property type="nucleotide sequence ID" value="NZ_BAABRS010000001.1"/>
</dbReference>
<accession>A0ABT3PW41</accession>
<dbReference type="NCBIfam" id="NF001377">
    <property type="entry name" value="PRK00278.2-4"/>
    <property type="match status" value="1"/>
</dbReference>
<sequence length="272" mass="30805">MSTILDEIVEQTAVDLKKRKKKVSFNDLDSFEYFEQPVRNFRDALKQADEVSIIAEIKKASPSKGLIRPDFDPEKIANQYEKGGAAAISVLTDKPAFRGDLKYLESVRNKTSIPLLRKDFIIEPYQIKEARSYGADAVLLIVAITDGHQLEELLHAAEEFGLQALVECYSEEDYERVPFEFVDILGVNNRDLRNFEVDLHRGVDLLNKAPEETVLISESGLSSADDLHYLFNNDIHAALIGEYFMRQPDPGDAVKKLKDNVQELIKNSQNSK</sequence>
<evidence type="ECO:0000256" key="4">
    <source>
        <dbReference type="ARBA" id="ARBA00022793"/>
    </source>
</evidence>
<keyword evidence="11" id="KW-1185">Reference proteome</keyword>
<dbReference type="PROSITE" id="PS00614">
    <property type="entry name" value="IGPS"/>
    <property type="match status" value="1"/>
</dbReference>
<dbReference type="InterPro" id="IPR011060">
    <property type="entry name" value="RibuloseP-bd_barrel"/>
</dbReference>
<comment type="pathway">
    <text evidence="2 8">Amino-acid biosynthesis; L-tryptophan biosynthesis; L-tryptophan from chorismate: step 4/5.</text>
</comment>
<evidence type="ECO:0000259" key="9">
    <source>
        <dbReference type="Pfam" id="PF00218"/>
    </source>
</evidence>
<feature type="domain" description="Indole-3-glycerol phosphate synthase" evidence="9">
    <location>
        <begin position="5"/>
        <end position="257"/>
    </location>
</feature>
<dbReference type="Proteomes" id="UP001207337">
    <property type="component" value="Unassembled WGS sequence"/>
</dbReference>
<dbReference type="InterPro" id="IPR013798">
    <property type="entry name" value="Indole-3-glycerol_P_synth_dom"/>
</dbReference>
<dbReference type="SUPFAM" id="SSF51366">
    <property type="entry name" value="Ribulose-phoshate binding barrel"/>
    <property type="match status" value="1"/>
</dbReference>
<dbReference type="CDD" id="cd00331">
    <property type="entry name" value="IGPS"/>
    <property type="match status" value="1"/>
</dbReference>
<dbReference type="EMBL" id="JAJNDC010000001">
    <property type="protein sequence ID" value="MCW9712077.1"/>
    <property type="molecule type" value="Genomic_DNA"/>
</dbReference>
<evidence type="ECO:0000256" key="2">
    <source>
        <dbReference type="ARBA" id="ARBA00004696"/>
    </source>
</evidence>
<dbReference type="HAMAP" id="MF_00134_B">
    <property type="entry name" value="IGPS_B"/>
    <property type="match status" value="1"/>
</dbReference>
<dbReference type="InterPro" id="IPR001468">
    <property type="entry name" value="Indole-3-GlycerolPSynthase_CS"/>
</dbReference>
<dbReference type="InterPro" id="IPR045186">
    <property type="entry name" value="Indole-3-glycerol_P_synth"/>
</dbReference>
<comment type="catalytic activity">
    <reaction evidence="1 8">
        <text>1-(2-carboxyphenylamino)-1-deoxy-D-ribulose 5-phosphate + H(+) = (1S,2R)-1-C-(indol-3-yl)glycerol 3-phosphate + CO2 + H2O</text>
        <dbReference type="Rhea" id="RHEA:23476"/>
        <dbReference type="ChEBI" id="CHEBI:15377"/>
        <dbReference type="ChEBI" id="CHEBI:15378"/>
        <dbReference type="ChEBI" id="CHEBI:16526"/>
        <dbReference type="ChEBI" id="CHEBI:58613"/>
        <dbReference type="ChEBI" id="CHEBI:58866"/>
        <dbReference type="EC" id="4.1.1.48"/>
    </reaction>
</comment>
<keyword evidence="5 8" id="KW-0822">Tryptophan biosynthesis</keyword>
<dbReference type="PANTHER" id="PTHR22854:SF2">
    <property type="entry name" value="INDOLE-3-GLYCEROL-PHOSPHATE SYNTHASE"/>
    <property type="match status" value="1"/>
</dbReference>
<dbReference type="PANTHER" id="PTHR22854">
    <property type="entry name" value="TRYPTOPHAN BIOSYNTHESIS PROTEIN"/>
    <property type="match status" value="1"/>
</dbReference>
<dbReference type="Pfam" id="PF00218">
    <property type="entry name" value="IGPS"/>
    <property type="match status" value="1"/>
</dbReference>
<name>A0ABT3PW41_9BACT</name>
<evidence type="ECO:0000256" key="6">
    <source>
        <dbReference type="ARBA" id="ARBA00023141"/>
    </source>
</evidence>
<evidence type="ECO:0000256" key="3">
    <source>
        <dbReference type="ARBA" id="ARBA00022605"/>
    </source>
</evidence>
<gene>
    <name evidence="8 10" type="primary">trpC</name>
    <name evidence="10" type="ORF">LQ318_04085</name>
</gene>
<comment type="similarity">
    <text evidence="8">Belongs to the TrpC family.</text>
</comment>
<keyword evidence="3 8" id="KW-0028">Amino-acid biosynthesis</keyword>
<evidence type="ECO:0000313" key="11">
    <source>
        <dbReference type="Proteomes" id="UP001207337"/>
    </source>
</evidence>
<keyword evidence="7 8" id="KW-0456">Lyase</keyword>
<keyword evidence="6 8" id="KW-0057">Aromatic amino acid biosynthesis</keyword>
<evidence type="ECO:0000256" key="7">
    <source>
        <dbReference type="ARBA" id="ARBA00023239"/>
    </source>
</evidence>
<protein>
    <recommendedName>
        <fullName evidence="8">Indole-3-glycerol phosphate synthase</fullName>
        <shortName evidence="8">IGPS</shortName>
        <ecNumber evidence="8">4.1.1.48</ecNumber>
    </recommendedName>
</protein>
<evidence type="ECO:0000313" key="10">
    <source>
        <dbReference type="EMBL" id="MCW9712077.1"/>
    </source>
</evidence>
<dbReference type="EC" id="4.1.1.48" evidence="8"/>
<comment type="caution">
    <text evidence="10">The sequence shown here is derived from an EMBL/GenBank/DDBJ whole genome shotgun (WGS) entry which is preliminary data.</text>
</comment>
<proteinExistence type="inferred from homology"/>
<dbReference type="GO" id="GO:0004425">
    <property type="term" value="F:indole-3-glycerol-phosphate synthase activity"/>
    <property type="evidence" value="ECO:0007669"/>
    <property type="project" value="UniProtKB-EC"/>
</dbReference>
<evidence type="ECO:0000256" key="1">
    <source>
        <dbReference type="ARBA" id="ARBA00001633"/>
    </source>
</evidence>